<gene>
    <name evidence="3" type="ORF">C0V70_14830</name>
</gene>
<organism evidence="3 4">
    <name type="scientific">Bacteriovorax stolpii</name>
    <name type="common">Bdellovibrio stolpii</name>
    <dbReference type="NCBI Taxonomy" id="960"/>
    <lineage>
        <taxon>Bacteria</taxon>
        <taxon>Pseudomonadati</taxon>
        <taxon>Bdellovibrionota</taxon>
        <taxon>Bacteriovoracia</taxon>
        <taxon>Bacteriovoracales</taxon>
        <taxon>Bacteriovoracaceae</taxon>
        <taxon>Bacteriovorax</taxon>
    </lineage>
</organism>
<feature type="compositionally biased region" description="Basic and acidic residues" evidence="1">
    <location>
        <begin position="35"/>
        <end position="70"/>
    </location>
</feature>
<accession>A0A2K9NV32</accession>
<feature type="region of interest" description="Disordered" evidence="1">
    <location>
        <begin position="31"/>
        <end position="90"/>
    </location>
</feature>
<evidence type="ECO:0000256" key="1">
    <source>
        <dbReference type="SAM" id="MobiDB-lite"/>
    </source>
</evidence>
<evidence type="ECO:0000313" key="4">
    <source>
        <dbReference type="Proteomes" id="UP000235584"/>
    </source>
</evidence>
<protein>
    <submittedName>
        <fullName evidence="3">Uncharacterized protein</fullName>
    </submittedName>
</protein>
<name>A0A2K9NV32_BACTC</name>
<sequence length="90" mass="9497">MKVLAIVFVMTISTSTFAQTKAKSAILPPSVQAADAKKQPKKLETAKSAEAPCDTKEDVLKKLEEKKKESAMAGKGLSLQGATDSGCTLK</sequence>
<dbReference type="AlphaFoldDB" id="A0A2K9NV32"/>
<keyword evidence="4" id="KW-1185">Reference proteome</keyword>
<evidence type="ECO:0000313" key="3">
    <source>
        <dbReference type="EMBL" id="AUN99357.1"/>
    </source>
</evidence>
<proteinExistence type="predicted"/>
<reference evidence="3 4" key="1">
    <citation type="submission" date="2018-01" db="EMBL/GenBank/DDBJ databases">
        <title>Complete genome sequence of Bacteriovorax stolpii DSM12778.</title>
        <authorList>
            <person name="Tang B."/>
            <person name="Chang J."/>
        </authorList>
    </citation>
    <scope>NUCLEOTIDE SEQUENCE [LARGE SCALE GENOMIC DNA]</scope>
    <source>
        <strain evidence="3 4">DSM 12778</strain>
    </source>
</reference>
<feature type="compositionally biased region" description="Polar residues" evidence="1">
    <location>
        <begin position="80"/>
        <end position="90"/>
    </location>
</feature>
<evidence type="ECO:0000256" key="2">
    <source>
        <dbReference type="SAM" id="SignalP"/>
    </source>
</evidence>
<feature type="signal peptide" evidence="2">
    <location>
        <begin position="1"/>
        <end position="18"/>
    </location>
</feature>
<dbReference type="EMBL" id="CP025704">
    <property type="protein sequence ID" value="AUN99357.1"/>
    <property type="molecule type" value="Genomic_DNA"/>
</dbReference>
<dbReference type="RefSeq" id="WP_102244648.1">
    <property type="nucleotide sequence ID" value="NZ_CP025704.1"/>
</dbReference>
<feature type="chain" id="PRO_5043971791" evidence="2">
    <location>
        <begin position="19"/>
        <end position="90"/>
    </location>
</feature>
<dbReference type="KEGG" id="bsto:C0V70_14830"/>
<keyword evidence="2" id="KW-0732">Signal</keyword>
<dbReference type="Proteomes" id="UP000235584">
    <property type="component" value="Chromosome"/>
</dbReference>